<reference evidence="2" key="1">
    <citation type="journal article" date="2015" name="Nat. Genet.">
        <title>The genome and transcriptome of the zoonotic hookworm Ancylostoma ceylanicum identify infection-specific gene families.</title>
        <authorList>
            <person name="Schwarz E.M."/>
            <person name="Hu Y."/>
            <person name="Antoshechkin I."/>
            <person name="Miller M.M."/>
            <person name="Sternberg P.W."/>
            <person name="Aroian R.V."/>
        </authorList>
    </citation>
    <scope>NUCLEOTIDE SEQUENCE</scope>
    <source>
        <strain evidence="2">HY135</strain>
    </source>
</reference>
<evidence type="ECO:0000313" key="1">
    <source>
        <dbReference type="EMBL" id="EYC12348.1"/>
    </source>
</evidence>
<sequence>MCFSNIAGLLDTCLQCGHLLDPGTRRITLQVLVSLQQQRSPNSVRSRRETLTGLLPSCRDPSLNCCSSFSPYSSSGRRMTAIQGRMAGAGTRCC</sequence>
<dbReference type="Proteomes" id="UP000024635">
    <property type="component" value="Unassembled WGS sequence"/>
</dbReference>
<proteinExistence type="predicted"/>
<gene>
    <name evidence="1" type="primary">Acey_s0047.g1431</name>
    <name evidence="1" type="ORF">Y032_0047g1431</name>
</gene>
<name>A0A016UCJ8_9BILA</name>
<comment type="caution">
    <text evidence="1">The sequence shown here is derived from an EMBL/GenBank/DDBJ whole genome shotgun (WGS) entry which is preliminary data.</text>
</comment>
<evidence type="ECO:0000313" key="2">
    <source>
        <dbReference type="Proteomes" id="UP000024635"/>
    </source>
</evidence>
<protein>
    <submittedName>
        <fullName evidence="1">Uncharacterized protein</fullName>
    </submittedName>
</protein>
<dbReference type="EMBL" id="JARK01001383">
    <property type="protein sequence ID" value="EYC12348.1"/>
    <property type="molecule type" value="Genomic_DNA"/>
</dbReference>
<organism evidence="1 2">
    <name type="scientific">Ancylostoma ceylanicum</name>
    <dbReference type="NCBI Taxonomy" id="53326"/>
    <lineage>
        <taxon>Eukaryota</taxon>
        <taxon>Metazoa</taxon>
        <taxon>Ecdysozoa</taxon>
        <taxon>Nematoda</taxon>
        <taxon>Chromadorea</taxon>
        <taxon>Rhabditida</taxon>
        <taxon>Rhabditina</taxon>
        <taxon>Rhabditomorpha</taxon>
        <taxon>Strongyloidea</taxon>
        <taxon>Ancylostomatidae</taxon>
        <taxon>Ancylostomatinae</taxon>
        <taxon>Ancylostoma</taxon>
    </lineage>
</organism>
<keyword evidence="2" id="KW-1185">Reference proteome</keyword>
<dbReference type="AlphaFoldDB" id="A0A016UCJ8"/>
<accession>A0A016UCJ8</accession>